<evidence type="ECO:0000256" key="1">
    <source>
        <dbReference type="ARBA" id="ARBA00022729"/>
    </source>
</evidence>
<keyword evidence="5" id="KW-0391">Immunity</keyword>
<keyword evidence="1" id="KW-0732">Signal</keyword>
<dbReference type="Gene3D" id="2.60.40.10">
    <property type="entry name" value="Immunoglobulins"/>
    <property type="match status" value="1"/>
</dbReference>
<dbReference type="GeneTree" id="ENSGT00940000163502"/>
<reference evidence="7" key="2">
    <citation type="submission" date="2025-09" db="UniProtKB">
        <authorList>
            <consortium name="Ensembl"/>
        </authorList>
    </citation>
    <scope>IDENTIFICATION</scope>
</reference>
<dbReference type="SMART" id="SM00409">
    <property type="entry name" value="IG"/>
    <property type="match status" value="1"/>
</dbReference>
<dbReference type="PANTHER" id="PTHR19367:SF18">
    <property type="entry name" value="T CELL RECEPTOR ALPHA VARIABLE 16"/>
    <property type="match status" value="1"/>
</dbReference>
<name>A0A674I930_9SAUR</name>
<evidence type="ECO:0000256" key="2">
    <source>
        <dbReference type="ARBA" id="ARBA00023130"/>
    </source>
</evidence>
<dbReference type="InterPro" id="IPR003599">
    <property type="entry name" value="Ig_sub"/>
</dbReference>
<evidence type="ECO:0000259" key="6">
    <source>
        <dbReference type="PROSITE" id="PS50835"/>
    </source>
</evidence>
<dbReference type="GO" id="GO:0002250">
    <property type="term" value="P:adaptive immune response"/>
    <property type="evidence" value="ECO:0007669"/>
    <property type="project" value="UniProtKB-KW"/>
</dbReference>
<organism evidence="7 8">
    <name type="scientific">Terrapene triunguis</name>
    <name type="common">Three-toed box turtle</name>
    <dbReference type="NCBI Taxonomy" id="2587831"/>
    <lineage>
        <taxon>Eukaryota</taxon>
        <taxon>Metazoa</taxon>
        <taxon>Chordata</taxon>
        <taxon>Craniata</taxon>
        <taxon>Vertebrata</taxon>
        <taxon>Euteleostomi</taxon>
        <taxon>Archelosauria</taxon>
        <taxon>Testudinata</taxon>
        <taxon>Testudines</taxon>
        <taxon>Cryptodira</taxon>
        <taxon>Durocryptodira</taxon>
        <taxon>Testudinoidea</taxon>
        <taxon>Emydidae</taxon>
        <taxon>Terrapene</taxon>
    </lineage>
</organism>
<dbReference type="GO" id="GO:0042101">
    <property type="term" value="C:T cell receptor complex"/>
    <property type="evidence" value="ECO:0007669"/>
    <property type="project" value="UniProtKB-KW"/>
</dbReference>
<dbReference type="InParanoid" id="A0A674I930"/>
<dbReference type="AlphaFoldDB" id="A0A674I930"/>
<keyword evidence="8" id="KW-1185">Reference proteome</keyword>
<keyword evidence="4" id="KW-0393">Immunoglobulin domain</keyword>
<accession>A0A674I930</accession>
<protein>
    <recommendedName>
        <fullName evidence="6">Ig-like domain-containing protein</fullName>
    </recommendedName>
</protein>
<feature type="domain" description="Ig-like" evidence="6">
    <location>
        <begin position="24"/>
        <end position="134"/>
    </location>
</feature>
<evidence type="ECO:0000313" key="7">
    <source>
        <dbReference type="Ensembl" id="ENSTMTP00000005896.1"/>
    </source>
</evidence>
<sequence>TLPLSIRALFKMLSLQLKRRTFGDSVTQTEGTVLVKEGAPLVIECTYETILFPYLLWYIQYPNEAPKLWLRDKTSGGGQDEGEKQGFFADHVQDKKSFDLKKSSSEVNDSAVYYCAFRDTVIATSRGAEQESTERG</sequence>
<evidence type="ECO:0000256" key="4">
    <source>
        <dbReference type="ARBA" id="ARBA00023319"/>
    </source>
</evidence>
<dbReference type="InterPro" id="IPR007110">
    <property type="entry name" value="Ig-like_dom"/>
</dbReference>
<evidence type="ECO:0000256" key="3">
    <source>
        <dbReference type="ARBA" id="ARBA00023170"/>
    </source>
</evidence>
<evidence type="ECO:0000313" key="8">
    <source>
        <dbReference type="Proteomes" id="UP000472274"/>
    </source>
</evidence>
<dbReference type="SUPFAM" id="SSF48726">
    <property type="entry name" value="Immunoglobulin"/>
    <property type="match status" value="1"/>
</dbReference>
<keyword evidence="3" id="KW-0675">Receptor</keyword>
<evidence type="ECO:0000256" key="5">
    <source>
        <dbReference type="ARBA" id="ARBA00043266"/>
    </source>
</evidence>
<dbReference type="PANTHER" id="PTHR19367">
    <property type="entry name" value="T-CELL RECEPTOR ALPHA CHAIN V REGION"/>
    <property type="match status" value="1"/>
</dbReference>
<keyword evidence="2" id="KW-1064">Adaptive immunity</keyword>
<dbReference type="Ensembl" id="ENSTMTT00000006092.1">
    <property type="protein sequence ID" value="ENSTMTP00000005896.1"/>
    <property type="gene ID" value="ENSTMTG00000004352.1"/>
</dbReference>
<proteinExistence type="predicted"/>
<dbReference type="InterPro" id="IPR051287">
    <property type="entry name" value="TCR_variable_region"/>
</dbReference>
<dbReference type="InterPro" id="IPR013783">
    <property type="entry name" value="Ig-like_fold"/>
</dbReference>
<dbReference type="PROSITE" id="PS50835">
    <property type="entry name" value="IG_LIKE"/>
    <property type="match status" value="1"/>
</dbReference>
<keyword evidence="5" id="KW-1279">T cell receptor</keyword>
<dbReference type="Proteomes" id="UP000472274">
    <property type="component" value="Unplaced"/>
</dbReference>
<dbReference type="InterPro" id="IPR013106">
    <property type="entry name" value="Ig_V-set"/>
</dbReference>
<reference evidence="7" key="1">
    <citation type="submission" date="2025-08" db="UniProtKB">
        <authorList>
            <consortium name="Ensembl"/>
        </authorList>
    </citation>
    <scope>IDENTIFICATION</scope>
</reference>
<dbReference type="InterPro" id="IPR036179">
    <property type="entry name" value="Ig-like_dom_sf"/>
</dbReference>
<dbReference type="Pfam" id="PF07686">
    <property type="entry name" value="V-set"/>
    <property type="match status" value="1"/>
</dbReference>